<dbReference type="AlphaFoldDB" id="A0AAW2THN7"/>
<reference evidence="2" key="1">
    <citation type="submission" date="2020-06" db="EMBL/GenBank/DDBJ databases">
        <authorList>
            <person name="Li T."/>
            <person name="Hu X."/>
            <person name="Zhang T."/>
            <person name="Song X."/>
            <person name="Zhang H."/>
            <person name="Dai N."/>
            <person name="Sheng W."/>
            <person name="Hou X."/>
            <person name="Wei L."/>
        </authorList>
    </citation>
    <scope>NUCLEOTIDE SEQUENCE</scope>
    <source>
        <strain evidence="2">G02</strain>
        <tissue evidence="2">Leaf</tissue>
    </source>
</reference>
<feature type="region of interest" description="Disordered" evidence="1">
    <location>
        <begin position="66"/>
        <end position="89"/>
    </location>
</feature>
<gene>
    <name evidence="2" type="ORF">Sradi_2039200</name>
</gene>
<reference evidence="2" key="2">
    <citation type="journal article" date="2024" name="Plant">
        <title>Genomic evolution and insights into agronomic trait innovations of Sesamum species.</title>
        <authorList>
            <person name="Miao H."/>
            <person name="Wang L."/>
            <person name="Qu L."/>
            <person name="Liu H."/>
            <person name="Sun Y."/>
            <person name="Le M."/>
            <person name="Wang Q."/>
            <person name="Wei S."/>
            <person name="Zheng Y."/>
            <person name="Lin W."/>
            <person name="Duan Y."/>
            <person name="Cao H."/>
            <person name="Xiong S."/>
            <person name="Wang X."/>
            <person name="Wei L."/>
            <person name="Li C."/>
            <person name="Ma Q."/>
            <person name="Ju M."/>
            <person name="Zhao R."/>
            <person name="Li G."/>
            <person name="Mu C."/>
            <person name="Tian Q."/>
            <person name="Mei H."/>
            <person name="Zhang T."/>
            <person name="Gao T."/>
            <person name="Zhang H."/>
        </authorList>
    </citation>
    <scope>NUCLEOTIDE SEQUENCE</scope>
    <source>
        <strain evidence="2">G02</strain>
    </source>
</reference>
<accession>A0AAW2THN7</accession>
<name>A0AAW2THN7_SESRA</name>
<organism evidence="2">
    <name type="scientific">Sesamum radiatum</name>
    <name type="common">Black benniseed</name>
    <dbReference type="NCBI Taxonomy" id="300843"/>
    <lineage>
        <taxon>Eukaryota</taxon>
        <taxon>Viridiplantae</taxon>
        <taxon>Streptophyta</taxon>
        <taxon>Embryophyta</taxon>
        <taxon>Tracheophyta</taxon>
        <taxon>Spermatophyta</taxon>
        <taxon>Magnoliopsida</taxon>
        <taxon>eudicotyledons</taxon>
        <taxon>Gunneridae</taxon>
        <taxon>Pentapetalae</taxon>
        <taxon>asterids</taxon>
        <taxon>lamiids</taxon>
        <taxon>Lamiales</taxon>
        <taxon>Pedaliaceae</taxon>
        <taxon>Sesamum</taxon>
    </lineage>
</organism>
<evidence type="ECO:0000313" key="2">
    <source>
        <dbReference type="EMBL" id="KAL0403984.1"/>
    </source>
</evidence>
<feature type="compositionally biased region" description="Low complexity" evidence="1">
    <location>
        <begin position="77"/>
        <end position="89"/>
    </location>
</feature>
<evidence type="ECO:0000256" key="1">
    <source>
        <dbReference type="SAM" id="MobiDB-lite"/>
    </source>
</evidence>
<sequence>MSESGAHILIFPYPAQGHMIPLLDFTHQLAARGLTITILVTPKNLPLLSPLLSTHPHSITPLVLPLPSHPDIPPASRTPSTFPPTDSSP</sequence>
<comment type="caution">
    <text evidence="2">The sequence shown here is derived from an EMBL/GenBank/DDBJ whole genome shotgun (WGS) entry which is preliminary data.</text>
</comment>
<proteinExistence type="predicted"/>
<dbReference type="EMBL" id="JACGWJ010000008">
    <property type="protein sequence ID" value="KAL0403984.1"/>
    <property type="molecule type" value="Genomic_DNA"/>
</dbReference>
<dbReference type="SUPFAM" id="SSF53756">
    <property type="entry name" value="UDP-Glycosyltransferase/glycogen phosphorylase"/>
    <property type="match status" value="1"/>
</dbReference>
<dbReference type="Gene3D" id="3.40.50.2000">
    <property type="entry name" value="Glycogen Phosphorylase B"/>
    <property type="match status" value="1"/>
</dbReference>
<protein>
    <submittedName>
        <fullName evidence="2">UDP-glycosyltransferase 89B2</fullName>
    </submittedName>
</protein>